<accession>A0ACB7IKP6</accession>
<dbReference type="EMBL" id="WQMT02000010">
    <property type="protein sequence ID" value="KAG9218456.1"/>
    <property type="molecule type" value="Genomic_DNA"/>
</dbReference>
<reference evidence="1 2" key="1">
    <citation type="journal article" date="2021" name="Appl. Environ. Microbiol.">
        <title>Genetic linkage and physical mapping for an oyster mushroom Pleurotus cornucopiae and QTL analysis for the trait cap color.</title>
        <authorList>
            <person name="Zhang Y."/>
            <person name="Gao W."/>
            <person name="Sonnenberg A."/>
            <person name="Chen Q."/>
            <person name="Zhang J."/>
            <person name="Huang C."/>
        </authorList>
    </citation>
    <scope>NUCLEOTIDE SEQUENCE [LARGE SCALE GENOMIC DNA]</scope>
    <source>
        <strain evidence="1">CCMSSC00406</strain>
    </source>
</reference>
<name>A0ACB7IKP6_PLECO</name>
<evidence type="ECO:0000313" key="1">
    <source>
        <dbReference type="EMBL" id="KAG9218456.1"/>
    </source>
</evidence>
<evidence type="ECO:0000313" key="2">
    <source>
        <dbReference type="Proteomes" id="UP000824881"/>
    </source>
</evidence>
<proteinExistence type="predicted"/>
<comment type="caution">
    <text evidence="1">The sequence shown here is derived from an EMBL/GenBank/DDBJ whole genome shotgun (WGS) entry which is preliminary data.</text>
</comment>
<gene>
    <name evidence="1" type="ORF">CCMSSC00406_0010035</name>
</gene>
<protein>
    <submittedName>
        <fullName evidence="1">Uncharacterized protein</fullName>
    </submittedName>
</protein>
<dbReference type="Proteomes" id="UP000824881">
    <property type="component" value="Unassembled WGS sequence"/>
</dbReference>
<organism evidence="1 2">
    <name type="scientific">Pleurotus cornucopiae</name>
    <name type="common">Cornucopia mushroom</name>
    <dbReference type="NCBI Taxonomy" id="5321"/>
    <lineage>
        <taxon>Eukaryota</taxon>
        <taxon>Fungi</taxon>
        <taxon>Dikarya</taxon>
        <taxon>Basidiomycota</taxon>
        <taxon>Agaricomycotina</taxon>
        <taxon>Agaricomycetes</taxon>
        <taxon>Agaricomycetidae</taxon>
        <taxon>Agaricales</taxon>
        <taxon>Pleurotineae</taxon>
        <taxon>Pleurotaceae</taxon>
        <taxon>Pleurotus</taxon>
    </lineage>
</organism>
<sequence length="691" mass="71660">MSSSEPSRILALFVIASMLSIGVFGATCTTATVGQPFSTCFDIYTNAGLTAAQFAADNPGLDCSRLQLGQKVCISSGTLPSNAPSPSPNGTCAEYTVVSGDFCAAIATKFGITVDQIEAFNAKTFQWKGCSALQVGFTMCVSSGNPPPISVIPGLHAFGFCGLTSDFCTTQQPNPCISNCFAPKLPSCSTSRSMRKVAYYAGFGDRRPCGTNVAPDDIDWTPYTHVHFAFATITQGLQIQLDDADVPLLKRLVAQKGNHPQLKVVIAVGGWDFSESQPTRDLFSLVISSASNRNTFITSVASFLSEFGVDGIDIDFEYPGAIERNAPATDTPNLTAFFKDLRTALPTQIISCAAPAGYWFLQGFEINKITSSVSYINMMLYDYHGQWDTNVAGQDPVTNPHTSILDMRDSALLYVRAGIDLSMVNLGLAFYARTYQLANSGCKGYGCTMVGGGAPGPCSAASGILTQFEVDALLKTGITPTLDTSSETYWFDNQGSLITFDQSDTWAAKSQFAATTCFGGTFIWSLDQTTSGRNGGSASSNSAGQSTVVSSNSNTGTIISSVTSAVSISSAISSSMLVSSTSMARPFSTANPSSAMGSSSGLGSVTSLSTISGSSSAMGPSSAAPVPSSLTGIPSSSSIVGSSSSSIIASHTSMATMRGSSSAIGSVTSLSTRSGSSSTLGASSTSSSVKL</sequence>
<keyword evidence="2" id="KW-1185">Reference proteome</keyword>